<dbReference type="Gene3D" id="1.10.238.10">
    <property type="entry name" value="EF-hand"/>
    <property type="match status" value="2"/>
</dbReference>
<sequence length="134" mass="14580">MNSTIKTLIPSLFLVAICTGAIAADGKLSDRFSKMDRNKDGILTLEEFNHEIGETVKNIDKNRDKELTAAEAETYFTAIAPITDPKTPKRIAGVMRNDLNGDGRVTIEEMKAKGTSDFKTIDKNGDGVVTAADM</sequence>
<protein>
    <recommendedName>
        <fullName evidence="2">EF-hand domain-containing protein</fullName>
    </recommendedName>
</protein>
<keyword evidence="4" id="KW-1185">Reference proteome</keyword>
<dbReference type="EMBL" id="JAQQKX010000001">
    <property type="protein sequence ID" value="MDC7682114.1"/>
    <property type="molecule type" value="Genomic_DNA"/>
</dbReference>
<evidence type="ECO:0000259" key="2">
    <source>
        <dbReference type="PROSITE" id="PS50222"/>
    </source>
</evidence>
<feature type="chain" id="PRO_5045486037" description="EF-hand domain-containing protein" evidence="1">
    <location>
        <begin position="24"/>
        <end position="134"/>
    </location>
</feature>
<reference evidence="3 4" key="1">
    <citation type="submission" date="2023-01" db="EMBL/GenBank/DDBJ databases">
        <title>Novel species of the genus Asticcacaulis isolated from rivers.</title>
        <authorList>
            <person name="Lu H."/>
        </authorList>
    </citation>
    <scope>NUCLEOTIDE SEQUENCE [LARGE SCALE GENOMIC DNA]</scope>
    <source>
        <strain evidence="3 4">BYS171W</strain>
    </source>
</reference>
<gene>
    <name evidence="3" type="ORF">PQU92_02435</name>
</gene>
<keyword evidence="1" id="KW-0732">Signal</keyword>
<dbReference type="RefSeq" id="WP_272746618.1">
    <property type="nucleotide sequence ID" value="NZ_JAQQKX010000001.1"/>
</dbReference>
<comment type="caution">
    <text evidence="3">The sequence shown here is derived from an EMBL/GenBank/DDBJ whole genome shotgun (WGS) entry which is preliminary data.</text>
</comment>
<feature type="domain" description="EF-hand" evidence="2">
    <location>
        <begin position="23"/>
        <end position="58"/>
    </location>
</feature>
<dbReference type="Pfam" id="PF13202">
    <property type="entry name" value="EF-hand_5"/>
    <property type="match status" value="3"/>
</dbReference>
<dbReference type="InterPro" id="IPR002048">
    <property type="entry name" value="EF_hand_dom"/>
</dbReference>
<dbReference type="PROSITE" id="PS50222">
    <property type="entry name" value="EF_HAND_2"/>
    <property type="match status" value="2"/>
</dbReference>
<evidence type="ECO:0000313" key="4">
    <source>
        <dbReference type="Proteomes" id="UP001214854"/>
    </source>
</evidence>
<feature type="domain" description="EF-hand" evidence="2">
    <location>
        <begin position="109"/>
        <end position="134"/>
    </location>
</feature>
<organism evidence="3 4">
    <name type="scientific">Asticcacaulis aquaticus</name>
    <dbReference type="NCBI Taxonomy" id="2984212"/>
    <lineage>
        <taxon>Bacteria</taxon>
        <taxon>Pseudomonadati</taxon>
        <taxon>Pseudomonadota</taxon>
        <taxon>Alphaproteobacteria</taxon>
        <taxon>Caulobacterales</taxon>
        <taxon>Caulobacteraceae</taxon>
        <taxon>Asticcacaulis</taxon>
    </lineage>
</organism>
<dbReference type="Proteomes" id="UP001214854">
    <property type="component" value="Unassembled WGS sequence"/>
</dbReference>
<dbReference type="PROSITE" id="PS00018">
    <property type="entry name" value="EF_HAND_1"/>
    <property type="match status" value="2"/>
</dbReference>
<dbReference type="SUPFAM" id="SSF47473">
    <property type="entry name" value="EF-hand"/>
    <property type="match status" value="1"/>
</dbReference>
<dbReference type="InterPro" id="IPR018247">
    <property type="entry name" value="EF_Hand_1_Ca_BS"/>
</dbReference>
<dbReference type="InterPro" id="IPR011992">
    <property type="entry name" value="EF-hand-dom_pair"/>
</dbReference>
<proteinExistence type="predicted"/>
<evidence type="ECO:0000313" key="3">
    <source>
        <dbReference type="EMBL" id="MDC7682114.1"/>
    </source>
</evidence>
<feature type="signal peptide" evidence="1">
    <location>
        <begin position="1"/>
        <end position="23"/>
    </location>
</feature>
<name>A0ABT5HPX2_9CAUL</name>
<evidence type="ECO:0000256" key="1">
    <source>
        <dbReference type="SAM" id="SignalP"/>
    </source>
</evidence>
<accession>A0ABT5HPX2</accession>